<organism evidence="3 4">
    <name type="scientific">Brassica rapa subsp. trilocularis</name>
    <dbReference type="NCBI Taxonomy" id="1813537"/>
    <lineage>
        <taxon>Eukaryota</taxon>
        <taxon>Viridiplantae</taxon>
        <taxon>Streptophyta</taxon>
        <taxon>Embryophyta</taxon>
        <taxon>Tracheophyta</taxon>
        <taxon>Spermatophyta</taxon>
        <taxon>Magnoliopsida</taxon>
        <taxon>eudicotyledons</taxon>
        <taxon>Gunneridae</taxon>
        <taxon>Pentapetalae</taxon>
        <taxon>rosids</taxon>
        <taxon>malvids</taxon>
        <taxon>Brassicales</taxon>
        <taxon>Brassicaceae</taxon>
        <taxon>Brassiceae</taxon>
        <taxon>Brassica</taxon>
    </lineage>
</organism>
<dbReference type="Proteomes" id="UP000823674">
    <property type="component" value="Chromosome A02"/>
</dbReference>
<accession>A0ABQ7NLH2</accession>
<evidence type="ECO:0000256" key="2">
    <source>
        <dbReference type="SAM" id="MobiDB-lite"/>
    </source>
</evidence>
<sequence>MRTSLLETRRSARETGIAGRCLSTRQQKGKSVAATSTPARNPDGGRLGDLVSTHHAAMMDIANLSRSQRLLVADATRLAREGNENVAIRDATECARDGQSGAMPVDSASRETDLLSRLSEPSLPLVRARPSIPWALWDGNENVAIRDATECARDGQSGAMPVDSIELLEVRSLAVSGGWRSDLPTALPIRKKRLEIFPRDIQKQVTEAKRMGTLPDLSAMLAAQLGLASGGGPSTAVPRAGEIPPSDAANTGGGRKRKRGNSGVEESAGEASGVPLSGDPQKKKKRRKKTKRSVEVQSEDPEEPTGAEEEEEETQPEEEVPEAEVSRERDEAEEADGSEASLNAVVLDGSDEDSGDSPLLMRRHNDEIDDEVRSPTLASPREGIPAITGAGAVQIGTSPRGSAVLRRAPGINFPDKVSFHYEGPAPLAYVPEKCGELLRQLRGRAKPLPAVKDLIFGSEYEEAARAKLLGDGAMNVVIDKYDTALKGVSTELELAKKEHAEKEEASARQLSTSKANVERLNGMVTRAIARRDELKADLVASRGGETPNRGTNAAEDGAPVLVLSDTSAEGSRRGNEEVIRESSVRASELSALNDRESDRED</sequence>
<feature type="compositionally biased region" description="Basic residues" evidence="2">
    <location>
        <begin position="282"/>
        <end position="291"/>
    </location>
</feature>
<feature type="region of interest" description="Disordered" evidence="2">
    <location>
        <begin position="228"/>
        <end position="384"/>
    </location>
</feature>
<comment type="caution">
    <text evidence="3">The sequence shown here is derived from an EMBL/GenBank/DDBJ whole genome shotgun (WGS) entry which is preliminary data.</text>
</comment>
<proteinExistence type="predicted"/>
<keyword evidence="4" id="KW-1185">Reference proteome</keyword>
<reference evidence="3 4" key="1">
    <citation type="submission" date="2021-03" db="EMBL/GenBank/DDBJ databases">
        <authorList>
            <person name="King G.J."/>
            <person name="Bancroft I."/>
            <person name="Baten A."/>
            <person name="Bloomfield J."/>
            <person name="Borpatragohain P."/>
            <person name="He Z."/>
            <person name="Irish N."/>
            <person name="Irwin J."/>
            <person name="Liu K."/>
            <person name="Mauleon R.P."/>
            <person name="Moore J."/>
            <person name="Morris R."/>
            <person name="Ostergaard L."/>
            <person name="Wang B."/>
            <person name="Wells R."/>
        </authorList>
    </citation>
    <scope>NUCLEOTIDE SEQUENCE [LARGE SCALE GENOMIC DNA]</scope>
    <source>
        <strain evidence="3">R-o-18</strain>
        <tissue evidence="3">Leaf</tissue>
    </source>
</reference>
<feature type="coiled-coil region" evidence="1">
    <location>
        <begin position="485"/>
        <end position="537"/>
    </location>
</feature>
<dbReference type="EMBL" id="JADBGQ010000002">
    <property type="protein sequence ID" value="KAG5411697.1"/>
    <property type="molecule type" value="Genomic_DNA"/>
</dbReference>
<name>A0ABQ7NLH2_BRACM</name>
<keyword evidence="1" id="KW-0175">Coiled coil</keyword>
<evidence type="ECO:0000313" key="3">
    <source>
        <dbReference type="EMBL" id="KAG5411697.1"/>
    </source>
</evidence>
<feature type="compositionally biased region" description="Acidic residues" evidence="2">
    <location>
        <begin position="297"/>
        <end position="322"/>
    </location>
</feature>
<feature type="region of interest" description="Disordered" evidence="2">
    <location>
        <begin position="539"/>
        <end position="601"/>
    </location>
</feature>
<feature type="region of interest" description="Disordered" evidence="2">
    <location>
        <begin position="24"/>
        <end position="45"/>
    </location>
</feature>
<gene>
    <name evidence="3" type="primary">A02g511390.1_BraROA</name>
    <name evidence="3" type="ORF">IGI04_008016</name>
</gene>
<protein>
    <submittedName>
        <fullName evidence="3">Uncharacterized protein</fullName>
    </submittedName>
</protein>
<evidence type="ECO:0000256" key="1">
    <source>
        <dbReference type="SAM" id="Coils"/>
    </source>
</evidence>
<evidence type="ECO:0000313" key="4">
    <source>
        <dbReference type="Proteomes" id="UP000823674"/>
    </source>
</evidence>
<feature type="compositionally biased region" description="Basic and acidic residues" evidence="2">
    <location>
        <begin position="570"/>
        <end position="583"/>
    </location>
</feature>